<feature type="region of interest" description="Disordered" evidence="1">
    <location>
        <begin position="1"/>
        <end position="22"/>
    </location>
</feature>
<dbReference type="Proteomes" id="UP000266723">
    <property type="component" value="Unassembled WGS sequence"/>
</dbReference>
<sequence length="54" mass="5736">MSGGSNTTSGAMTGGSSSRHRDSSWEFRRDASAVFQFGNFFILGFLVEIDAGSV</sequence>
<keyword evidence="3" id="KW-1185">Reference proteome</keyword>
<proteinExistence type="predicted"/>
<evidence type="ECO:0000256" key="1">
    <source>
        <dbReference type="SAM" id="MobiDB-lite"/>
    </source>
</evidence>
<accession>A0ABQ7ESA8</accession>
<evidence type="ECO:0000313" key="3">
    <source>
        <dbReference type="Proteomes" id="UP000266723"/>
    </source>
</evidence>
<organism evidence="2 3">
    <name type="scientific">Brassica cretica</name>
    <name type="common">Mustard</name>
    <dbReference type="NCBI Taxonomy" id="69181"/>
    <lineage>
        <taxon>Eukaryota</taxon>
        <taxon>Viridiplantae</taxon>
        <taxon>Streptophyta</taxon>
        <taxon>Embryophyta</taxon>
        <taxon>Tracheophyta</taxon>
        <taxon>Spermatophyta</taxon>
        <taxon>Magnoliopsida</taxon>
        <taxon>eudicotyledons</taxon>
        <taxon>Gunneridae</taxon>
        <taxon>Pentapetalae</taxon>
        <taxon>rosids</taxon>
        <taxon>malvids</taxon>
        <taxon>Brassicales</taxon>
        <taxon>Brassicaceae</taxon>
        <taxon>Brassiceae</taxon>
        <taxon>Brassica</taxon>
    </lineage>
</organism>
<comment type="caution">
    <text evidence="2">The sequence shown here is derived from an EMBL/GenBank/DDBJ whole genome shotgun (WGS) entry which is preliminary data.</text>
</comment>
<gene>
    <name evidence="2" type="ORF">DY000_02047708</name>
</gene>
<name>A0ABQ7ESA8_BRACR</name>
<evidence type="ECO:0000313" key="2">
    <source>
        <dbReference type="EMBL" id="KAF3605840.1"/>
    </source>
</evidence>
<reference evidence="2 3" key="1">
    <citation type="journal article" date="2020" name="BMC Genomics">
        <title>Intraspecific diversification of the crop wild relative Brassica cretica Lam. using demographic model selection.</title>
        <authorList>
            <person name="Kioukis A."/>
            <person name="Michalopoulou V.A."/>
            <person name="Briers L."/>
            <person name="Pirintsos S."/>
            <person name="Studholme D.J."/>
            <person name="Pavlidis P."/>
            <person name="Sarris P.F."/>
        </authorList>
    </citation>
    <scope>NUCLEOTIDE SEQUENCE [LARGE SCALE GENOMIC DNA]</scope>
    <source>
        <strain evidence="3">cv. PFS-1207/04</strain>
    </source>
</reference>
<feature type="compositionally biased region" description="Low complexity" evidence="1">
    <location>
        <begin position="1"/>
        <end position="17"/>
    </location>
</feature>
<protein>
    <submittedName>
        <fullName evidence="2">Uncharacterized protein</fullName>
    </submittedName>
</protein>
<dbReference type="EMBL" id="QGKV02000297">
    <property type="protein sequence ID" value="KAF3605840.1"/>
    <property type="molecule type" value="Genomic_DNA"/>
</dbReference>